<comment type="caution">
    <text evidence="5">The sequence shown here is derived from an EMBL/GenBank/DDBJ whole genome shotgun (WGS) entry which is preliminary data.</text>
</comment>
<organism evidence="5 6">
    <name type="scientific">Gulosibacter macacae</name>
    <dbReference type="NCBI Taxonomy" id="2488791"/>
    <lineage>
        <taxon>Bacteria</taxon>
        <taxon>Bacillati</taxon>
        <taxon>Actinomycetota</taxon>
        <taxon>Actinomycetes</taxon>
        <taxon>Micrococcales</taxon>
        <taxon>Microbacteriaceae</taxon>
        <taxon>Gulosibacter</taxon>
    </lineage>
</organism>
<accession>A0A3P3VZL0</accession>
<dbReference type="PANTHER" id="PTHR44846:SF1">
    <property type="entry name" value="MANNOSYL-D-GLYCERATE TRANSPORT_METABOLISM SYSTEM REPRESSOR MNGR-RELATED"/>
    <property type="match status" value="1"/>
</dbReference>
<keyword evidence="1" id="KW-0805">Transcription regulation</keyword>
<dbReference type="Gene3D" id="3.40.1410.10">
    <property type="entry name" value="Chorismate lyase-like"/>
    <property type="match status" value="1"/>
</dbReference>
<dbReference type="InterPro" id="IPR000524">
    <property type="entry name" value="Tscrpt_reg_HTH_GntR"/>
</dbReference>
<name>A0A3P3VZL0_9MICO</name>
<dbReference type="GO" id="GO:0003700">
    <property type="term" value="F:DNA-binding transcription factor activity"/>
    <property type="evidence" value="ECO:0007669"/>
    <property type="project" value="InterPro"/>
</dbReference>
<dbReference type="SUPFAM" id="SSF64288">
    <property type="entry name" value="Chorismate lyase-like"/>
    <property type="match status" value="1"/>
</dbReference>
<dbReference type="InterPro" id="IPR028978">
    <property type="entry name" value="Chorismate_lyase_/UTRA_dom_sf"/>
</dbReference>
<evidence type="ECO:0000313" key="6">
    <source>
        <dbReference type="Proteomes" id="UP000274391"/>
    </source>
</evidence>
<evidence type="ECO:0000256" key="1">
    <source>
        <dbReference type="ARBA" id="ARBA00023015"/>
    </source>
</evidence>
<dbReference type="Pfam" id="PF00392">
    <property type="entry name" value="GntR"/>
    <property type="match status" value="1"/>
</dbReference>
<dbReference type="InterPro" id="IPR011663">
    <property type="entry name" value="UTRA"/>
</dbReference>
<dbReference type="GO" id="GO:0045892">
    <property type="term" value="P:negative regulation of DNA-templated transcription"/>
    <property type="evidence" value="ECO:0007669"/>
    <property type="project" value="TreeGrafter"/>
</dbReference>
<dbReference type="PRINTS" id="PR00035">
    <property type="entry name" value="HTHGNTR"/>
</dbReference>
<dbReference type="SMART" id="SM00866">
    <property type="entry name" value="UTRA"/>
    <property type="match status" value="1"/>
</dbReference>
<protein>
    <submittedName>
        <fullName evidence="5">GntR family transcriptional regulator</fullName>
    </submittedName>
</protein>
<evidence type="ECO:0000256" key="3">
    <source>
        <dbReference type="ARBA" id="ARBA00023163"/>
    </source>
</evidence>
<dbReference type="PROSITE" id="PS50949">
    <property type="entry name" value="HTH_GNTR"/>
    <property type="match status" value="1"/>
</dbReference>
<dbReference type="InterPro" id="IPR050679">
    <property type="entry name" value="Bact_HTH_transcr_reg"/>
</dbReference>
<keyword evidence="6" id="KW-1185">Reference proteome</keyword>
<dbReference type="Proteomes" id="UP000274391">
    <property type="component" value="Unassembled WGS sequence"/>
</dbReference>
<evidence type="ECO:0000313" key="5">
    <source>
        <dbReference type="EMBL" id="RRJ86869.1"/>
    </source>
</evidence>
<gene>
    <name evidence="5" type="ORF">EG850_06885</name>
</gene>
<sequence length="238" mass="26527">MLQEGPEPKYAQLRDHIADISVPGKLIPSERDLMERFGVSRGTVRKAVDELVALGALKRVQGKGTFATEPRVESNLHLASFTQDMRRRGLVPSSRILELVIKPLGHEGGRALGLDPDSDAWHLRRIRIASGQPLALEEARYPAAAFPKLDSFDLGERSLYEVFATHYDTVIDTAEQTLWGEAADADLARLLEVPPMSPLLVFERVSSTRGRAIEYIRSYYLGERYQVHMSLTADNGTT</sequence>
<dbReference type="InterPro" id="IPR036388">
    <property type="entry name" value="WH-like_DNA-bd_sf"/>
</dbReference>
<dbReference type="Gene3D" id="1.10.10.10">
    <property type="entry name" value="Winged helix-like DNA-binding domain superfamily/Winged helix DNA-binding domain"/>
    <property type="match status" value="1"/>
</dbReference>
<keyword evidence="3" id="KW-0804">Transcription</keyword>
<dbReference type="GO" id="GO:0003677">
    <property type="term" value="F:DNA binding"/>
    <property type="evidence" value="ECO:0007669"/>
    <property type="project" value="UniProtKB-KW"/>
</dbReference>
<dbReference type="PANTHER" id="PTHR44846">
    <property type="entry name" value="MANNOSYL-D-GLYCERATE TRANSPORT/METABOLISM SYSTEM REPRESSOR MNGR-RELATED"/>
    <property type="match status" value="1"/>
</dbReference>
<dbReference type="AlphaFoldDB" id="A0A3P3VZL0"/>
<dbReference type="OrthoDB" id="7363114at2"/>
<dbReference type="Pfam" id="PF07702">
    <property type="entry name" value="UTRA"/>
    <property type="match status" value="1"/>
</dbReference>
<proteinExistence type="predicted"/>
<dbReference type="EMBL" id="RQVS01000007">
    <property type="protein sequence ID" value="RRJ86869.1"/>
    <property type="molecule type" value="Genomic_DNA"/>
</dbReference>
<dbReference type="SUPFAM" id="SSF46785">
    <property type="entry name" value="Winged helix' DNA-binding domain"/>
    <property type="match status" value="1"/>
</dbReference>
<reference evidence="5 6" key="1">
    <citation type="submission" date="2018-11" db="EMBL/GenBank/DDBJ databases">
        <title>YIM 102482-1 draft genome.</title>
        <authorList>
            <person name="Li G."/>
            <person name="Jiang Y."/>
        </authorList>
    </citation>
    <scope>NUCLEOTIDE SEQUENCE [LARGE SCALE GENOMIC DNA]</scope>
    <source>
        <strain evidence="5 6">YIM 102482-1</strain>
    </source>
</reference>
<evidence type="ECO:0000256" key="2">
    <source>
        <dbReference type="ARBA" id="ARBA00023125"/>
    </source>
</evidence>
<dbReference type="InterPro" id="IPR036390">
    <property type="entry name" value="WH_DNA-bd_sf"/>
</dbReference>
<dbReference type="SMART" id="SM00345">
    <property type="entry name" value="HTH_GNTR"/>
    <property type="match status" value="1"/>
</dbReference>
<evidence type="ECO:0000259" key="4">
    <source>
        <dbReference type="PROSITE" id="PS50949"/>
    </source>
</evidence>
<dbReference type="CDD" id="cd07377">
    <property type="entry name" value="WHTH_GntR"/>
    <property type="match status" value="1"/>
</dbReference>
<feature type="domain" description="HTH gntR-type" evidence="4">
    <location>
        <begin position="3"/>
        <end position="70"/>
    </location>
</feature>
<keyword evidence="2" id="KW-0238">DNA-binding</keyword>